<accession>A0A4S3PYB1</accession>
<dbReference type="InterPro" id="IPR029001">
    <property type="entry name" value="ITPase-like_fam"/>
</dbReference>
<comment type="subunit">
    <text evidence="11">Homodimer.</text>
</comment>
<evidence type="ECO:0000256" key="1">
    <source>
        <dbReference type="ARBA" id="ARBA00001936"/>
    </source>
</evidence>
<comment type="catalytic activity">
    <reaction evidence="8 11">
        <text>ITP + H2O = IDP + phosphate + H(+)</text>
        <dbReference type="Rhea" id="RHEA:28330"/>
        <dbReference type="ChEBI" id="CHEBI:15377"/>
        <dbReference type="ChEBI" id="CHEBI:15378"/>
        <dbReference type="ChEBI" id="CHEBI:43474"/>
        <dbReference type="ChEBI" id="CHEBI:58280"/>
        <dbReference type="ChEBI" id="CHEBI:61402"/>
        <dbReference type="EC" id="3.6.1.73"/>
    </reaction>
</comment>
<dbReference type="Proteomes" id="UP000306477">
    <property type="component" value="Unassembled WGS sequence"/>
</dbReference>
<dbReference type="EMBL" id="SLUB01000003">
    <property type="protein sequence ID" value="THE14798.1"/>
    <property type="molecule type" value="Genomic_DNA"/>
</dbReference>
<comment type="catalytic activity">
    <reaction evidence="9 11">
        <text>XTP + H2O = XDP + phosphate + H(+)</text>
        <dbReference type="Rhea" id="RHEA:28406"/>
        <dbReference type="ChEBI" id="CHEBI:15377"/>
        <dbReference type="ChEBI" id="CHEBI:15378"/>
        <dbReference type="ChEBI" id="CHEBI:43474"/>
        <dbReference type="ChEBI" id="CHEBI:59884"/>
        <dbReference type="ChEBI" id="CHEBI:61314"/>
        <dbReference type="EC" id="3.6.1.73"/>
    </reaction>
</comment>
<reference evidence="13 14" key="1">
    <citation type="journal article" date="2019" name="Indoor Air">
        <title>Impacts of indoor surface finishes on bacterial viability.</title>
        <authorList>
            <person name="Hu J."/>
            <person name="Maamar S.B."/>
            <person name="Glawe A.J."/>
            <person name="Gottel N."/>
            <person name="Gilbert J.A."/>
            <person name="Hartmann E.M."/>
        </authorList>
    </citation>
    <scope>NUCLEOTIDE SEQUENCE [LARGE SCALE GENOMIC DNA]</scope>
    <source>
        <strain evidence="13 14">AF060A6</strain>
    </source>
</reference>
<keyword evidence="4 11" id="KW-0378">Hydrolase</keyword>
<dbReference type="HAMAP" id="MF_00648">
    <property type="entry name" value="Non_canon_purine_NTPase_YjjX"/>
    <property type="match status" value="1"/>
</dbReference>
<dbReference type="PANTHER" id="PTHR34699">
    <property type="match status" value="1"/>
</dbReference>
<evidence type="ECO:0000313" key="13">
    <source>
        <dbReference type="EMBL" id="THE14798.1"/>
    </source>
</evidence>
<comment type="similarity">
    <text evidence="10 11">Belongs to the YjjX NTPase family.</text>
</comment>
<keyword evidence="3 11" id="KW-0547">Nucleotide-binding</keyword>
<dbReference type="RefSeq" id="WP_136378149.1">
    <property type="nucleotide sequence ID" value="NZ_SLUB01000003.1"/>
</dbReference>
<comment type="cofactor">
    <cofactor evidence="1">
        <name>Mn(2+)</name>
        <dbReference type="ChEBI" id="CHEBI:29035"/>
    </cofactor>
</comment>
<protein>
    <recommendedName>
        <fullName evidence="11">Probable inosine/xanthosine triphosphatase</fullName>
        <shortName evidence="11">ITPase/XTPase</shortName>
        <ecNumber evidence="11">3.6.1.73</ecNumber>
    </recommendedName>
    <alternativeName>
        <fullName evidence="11">Non-canonical purine NTP phosphatase</fullName>
    </alternativeName>
    <alternativeName>
        <fullName evidence="11">Non-standard purine NTP phosphatase</fullName>
    </alternativeName>
    <alternativeName>
        <fullName evidence="11">Nucleoside-triphosphate phosphatase</fullName>
        <shortName evidence="11">NTPase</shortName>
    </alternativeName>
</protein>
<dbReference type="Pfam" id="PF01931">
    <property type="entry name" value="NTPase_I-T"/>
    <property type="match status" value="1"/>
</dbReference>
<evidence type="ECO:0000256" key="11">
    <source>
        <dbReference type="HAMAP-Rule" id="MF_00648"/>
    </source>
</evidence>
<keyword evidence="14" id="KW-1185">Reference proteome</keyword>
<keyword evidence="7 11" id="KW-0464">Manganese</keyword>
<dbReference type="GO" id="GO:0103023">
    <property type="term" value="F:ITPase activity"/>
    <property type="evidence" value="ECO:0007669"/>
    <property type="project" value="UniProtKB-EC"/>
</dbReference>
<dbReference type="SUPFAM" id="SSF52972">
    <property type="entry name" value="ITPase-like"/>
    <property type="match status" value="1"/>
</dbReference>
<comment type="caution">
    <text evidence="11">Lacks conserved residue(s) required for the propagation of feature annotation.</text>
</comment>
<keyword evidence="5 11" id="KW-0460">Magnesium</keyword>
<organism evidence="13 14">
    <name type="scientific">Bacillus timonensis</name>
    <dbReference type="NCBI Taxonomy" id="1033734"/>
    <lineage>
        <taxon>Bacteria</taxon>
        <taxon>Bacillati</taxon>
        <taxon>Bacillota</taxon>
        <taxon>Bacilli</taxon>
        <taxon>Bacillales</taxon>
        <taxon>Bacillaceae</taxon>
        <taxon>Bacillus</taxon>
    </lineage>
</organism>
<dbReference type="InterPro" id="IPR026533">
    <property type="entry name" value="NTPase/PRRC1"/>
</dbReference>
<gene>
    <name evidence="13" type="ORF">E1I69_02990</name>
</gene>
<evidence type="ECO:0000256" key="3">
    <source>
        <dbReference type="ARBA" id="ARBA00022741"/>
    </source>
</evidence>
<sequence>MLQVAIGTKNPAKVEAIKNGFAGIEANFLPISVSSGVSAQPFSDEETIRGAINRATSALEKEGADLGIGLEGGVVESEFGLFLCNWGAIIDRTNEPIIAGGARILLPDEIAEELKNGIELGDVMEEFTKQKDIRKAEGAIGIFTNHYVNRNDMFTHVVKLLVGQFTYRKNI</sequence>
<dbReference type="STRING" id="1033734.GCA_000285535_03836"/>
<evidence type="ECO:0000256" key="6">
    <source>
        <dbReference type="ARBA" id="ARBA00023080"/>
    </source>
</evidence>
<evidence type="ECO:0000259" key="12">
    <source>
        <dbReference type="Pfam" id="PF01931"/>
    </source>
</evidence>
<dbReference type="GO" id="GO:0009117">
    <property type="term" value="P:nucleotide metabolic process"/>
    <property type="evidence" value="ECO:0007669"/>
    <property type="project" value="UniProtKB-KW"/>
</dbReference>
<evidence type="ECO:0000256" key="5">
    <source>
        <dbReference type="ARBA" id="ARBA00022842"/>
    </source>
</evidence>
<evidence type="ECO:0000256" key="4">
    <source>
        <dbReference type="ARBA" id="ARBA00022801"/>
    </source>
</evidence>
<dbReference type="AlphaFoldDB" id="A0A4S3PYB1"/>
<evidence type="ECO:0000256" key="7">
    <source>
        <dbReference type="ARBA" id="ARBA00023211"/>
    </source>
</evidence>
<proteinExistence type="inferred from homology"/>
<dbReference type="OrthoDB" id="164951at2"/>
<evidence type="ECO:0000256" key="8">
    <source>
        <dbReference type="ARBA" id="ARBA00048174"/>
    </source>
</evidence>
<comment type="cofactor">
    <cofactor evidence="11">
        <name>Mg(2+)</name>
        <dbReference type="ChEBI" id="CHEBI:18420"/>
    </cofactor>
    <cofactor evidence="11">
        <name>Mn(2+)</name>
        <dbReference type="ChEBI" id="CHEBI:29035"/>
    </cofactor>
    <text evidence="11">Binds 1 divalent metal cation per subunit; can use either Mg(2+) or Mn(2+).</text>
</comment>
<dbReference type="Gene3D" id="3.90.950.10">
    <property type="match status" value="1"/>
</dbReference>
<name>A0A4S3PYB1_9BACI</name>
<dbReference type="InterPro" id="IPR002786">
    <property type="entry name" value="Non_canon_purine_NTPase"/>
</dbReference>
<feature type="domain" description="Non-canonical purine NTP phosphatase/PRRC1" evidence="12">
    <location>
        <begin position="7"/>
        <end position="160"/>
    </location>
</feature>
<dbReference type="NCBIfam" id="NF002850">
    <property type="entry name" value="PRK03114.1"/>
    <property type="match status" value="1"/>
</dbReference>
<keyword evidence="6 11" id="KW-0546">Nucleotide metabolism</keyword>
<evidence type="ECO:0000313" key="14">
    <source>
        <dbReference type="Proteomes" id="UP000306477"/>
    </source>
</evidence>
<dbReference type="EC" id="3.6.1.73" evidence="11"/>
<evidence type="ECO:0000256" key="2">
    <source>
        <dbReference type="ARBA" id="ARBA00022723"/>
    </source>
</evidence>
<dbReference type="FunFam" id="3.90.950.10:FF:000002">
    <property type="entry name" value="Inosine/xanthosine triphosphatase"/>
    <property type="match status" value="1"/>
</dbReference>
<dbReference type="InterPro" id="IPR050299">
    <property type="entry name" value="YjjX_NTPase"/>
</dbReference>
<keyword evidence="2 11" id="KW-0479">Metal-binding</keyword>
<comment type="caution">
    <text evidence="13">The sequence shown here is derived from an EMBL/GenBank/DDBJ whole genome shotgun (WGS) entry which is preliminary data.</text>
</comment>
<evidence type="ECO:0000256" key="9">
    <source>
        <dbReference type="ARBA" id="ARBA00048781"/>
    </source>
</evidence>
<comment type="function">
    <text evidence="11">Phosphatase that hydrolyzes non-canonical purine nucleotides such as XTP and ITP to their respective diphosphate derivatives. Probably excludes non-canonical purines from DNA/RNA precursor pool, thus preventing their incorporation into DNA/RNA and avoiding chromosomal lesions.</text>
</comment>
<evidence type="ECO:0000256" key="10">
    <source>
        <dbReference type="ARBA" id="ARBA00060855"/>
    </source>
</evidence>
<dbReference type="GO" id="GO:0000166">
    <property type="term" value="F:nucleotide binding"/>
    <property type="evidence" value="ECO:0007669"/>
    <property type="project" value="UniProtKB-KW"/>
</dbReference>
<dbReference type="GO" id="GO:0046872">
    <property type="term" value="F:metal ion binding"/>
    <property type="evidence" value="ECO:0007669"/>
    <property type="project" value="UniProtKB-KW"/>
</dbReference>
<dbReference type="PANTHER" id="PTHR34699:SF2">
    <property type="entry name" value="NON-CANONICAL PURINE NTP PHOSPHATASE_PRRC1 DOMAIN-CONTAINING PROTEIN"/>
    <property type="match status" value="1"/>
</dbReference>